<dbReference type="InterPro" id="IPR000953">
    <property type="entry name" value="Chromo/chromo_shadow_dom"/>
</dbReference>
<evidence type="ECO:0000259" key="4">
    <source>
        <dbReference type="PROSITE" id="PS50013"/>
    </source>
</evidence>
<reference evidence="5 6" key="1">
    <citation type="submission" date="2023-03" db="EMBL/GenBank/DDBJ databases">
        <title>Genome sequence of Lichtheimia ornata CBS 291.66.</title>
        <authorList>
            <person name="Mohabir J.T."/>
            <person name="Shea T.P."/>
            <person name="Kurbessoian T."/>
            <person name="Berby B."/>
            <person name="Fontaine J."/>
            <person name="Livny J."/>
            <person name="Gnirke A."/>
            <person name="Stajich J.E."/>
            <person name="Cuomo C.A."/>
        </authorList>
    </citation>
    <scope>NUCLEOTIDE SEQUENCE [LARGE SCALE GENOMIC DNA]</scope>
    <source>
        <strain evidence="5">CBS 291.66</strain>
    </source>
</reference>
<dbReference type="GO" id="GO:0000792">
    <property type="term" value="C:heterochromatin"/>
    <property type="evidence" value="ECO:0007669"/>
    <property type="project" value="UniProtKB-ARBA"/>
</dbReference>
<dbReference type="PROSITE" id="PS50013">
    <property type="entry name" value="CHROMO_2"/>
    <property type="match status" value="1"/>
</dbReference>
<dbReference type="Pfam" id="PF01393">
    <property type="entry name" value="Chromo_shadow"/>
    <property type="match status" value="1"/>
</dbReference>
<dbReference type="Gene3D" id="2.40.50.40">
    <property type="match status" value="2"/>
</dbReference>
<dbReference type="InterPro" id="IPR023780">
    <property type="entry name" value="Chromo_domain"/>
</dbReference>
<dbReference type="PANTHER" id="PTHR22812">
    <property type="entry name" value="CHROMOBOX PROTEIN"/>
    <property type="match status" value="1"/>
</dbReference>
<dbReference type="EMBL" id="JARTCD010000054">
    <property type="protein sequence ID" value="KAJ8655010.1"/>
    <property type="molecule type" value="Genomic_DNA"/>
</dbReference>
<dbReference type="InterPro" id="IPR017984">
    <property type="entry name" value="Chromo_dom_subgr"/>
</dbReference>
<proteinExistence type="predicted"/>
<gene>
    <name evidence="5" type="ORF">O0I10_009406</name>
</gene>
<evidence type="ECO:0000256" key="2">
    <source>
        <dbReference type="ARBA" id="ARBA00023242"/>
    </source>
</evidence>
<feature type="compositionally biased region" description="Low complexity" evidence="3">
    <location>
        <begin position="108"/>
        <end position="139"/>
    </location>
</feature>
<feature type="compositionally biased region" description="Basic residues" evidence="3">
    <location>
        <begin position="1"/>
        <end position="11"/>
    </location>
</feature>
<feature type="region of interest" description="Disordered" evidence="3">
    <location>
        <begin position="73"/>
        <end position="175"/>
    </location>
</feature>
<protein>
    <recommendedName>
        <fullName evidence="4">Chromo domain-containing protein</fullName>
    </recommendedName>
</protein>
<keyword evidence="2" id="KW-0539">Nucleus</keyword>
<name>A0AAD7XUJ5_9FUNG</name>
<keyword evidence="6" id="KW-1185">Reference proteome</keyword>
<dbReference type="InterPro" id="IPR008251">
    <property type="entry name" value="Chromo_shadow_dom"/>
</dbReference>
<comment type="caution">
    <text evidence="5">The sequence shown here is derived from an EMBL/GenBank/DDBJ whole genome shotgun (WGS) entry which is preliminary data.</text>
</comment>
<evidence type="ECO:0000256" key="3">
    <source>
        <dbReference type="SAM" id="MobiDB-lite"/>
    </source>
</evidence>
<feature type="domain" description="Chromo" evidence="4">
    <location>
        <begin position="23"/>
        <end position="84"/>
    </location>
</feature>
<dbReference type="RefSeq" id="XP_058339923.1">
    <property type="nucleotide sequence ID" value="XM_058489398.1"/>
</dbReference>
<dbReference type="InterPro" id="IPR051219">
    <property type="entry name" value="Heterochromatin_chromo-domain"/>
</dbReference>
<feature type="compositionally biased region" description="Acidic residues" evidence="3">
    <location>
        <begin position="18"/>
        <end position="27"/>
    </location>
</feature>
<sequence>MPSGSKRKRGNLTKESSNEEEFYEVEELVAHRKSKRNKSVTEYCVKWKGYDHSENTWEPEENILSHDLIESYWEKHGPRTQPSSSSSTTSSTKTTRKQRHAAPEQDVTTSSTPEQEATAASAAPAEQEVPTQEQEQEVTLASTQEREGTTGASQGDEAAAQSSVPRKEFHKMKQVPISALPPKGMKWSELIRVAHVFADKNSYSSPLLAQLKWPNDTTSYSLTRTLRKKAPEKLIDYYEQHLVTSPTSRHQ</sequence>
<feature type="region of interest" description="Disordered" evidence="3">
    <location>
        <begin position="1"/>
        <end position="39"/>
    </location>
</feature>
<dbReference type="GO" id="GO:0005634">
    <property type="term" value="C:nucleus"/>
    <property type="evidence" value="ECO:0007669"/>
    <property type="project" value="UniProtKB-SubCell"/>
</dbReference>
<dbReference type="SUPFAM" id="SSF54160">
    <property type="entry name" value="Chromo domain-like"/>
    <property type="match status" value="2"/>
</dbReference>
<evidence type="ECO:0000313" key="6">
    <source>
        <dbReference type="Proteomes" id="UP001234581"/>
    </source>
</evidence>
<dbReference type="SMART" id="SM00298">
    <property type="entry name" value="CHROMO"/>
    <property type="match status" value="1"/>
</dbReference>
<comment type="subcellular location">
    <subcellularLocation>
        <location evidence="1">Nucleus</location>
    </subcellularLocation>
</comment>
<dbReference type="AlphaFoldDB" id="A0AAD7XUJ5"/>
<dbReference type="CDD" id="cd00024">
    <property type="entry name" value="CD_CSD"/>
    <property type="match status" value="1"/>
</dbReference>
<feature type="compositionally biased region" description="Low complexity" evidence="3">
    <location>
        <begin position="79"/>
        <end position="93"/>
    </location>
</feature>
<evidence type="ECO:0000313" key="5">
    <source>
        <dbReference type="EMBL" id="KAJ8655010.1"/>
    </source>
</evidence>
<dbReference type="GeneID" id="83216812"/>
<dbReference type="Pfam" id="PF00385">
    <property type="entry name" value="Chromo"/>
    <property type="match status" value="1"/>
</dbReference>
<organism evidence="5 6">
    <name type="scientific">Lichtheimia ornata</name>
    <dbReference type="NCBI Taxonomy" id="688661"/>
    <lineage>
        <taxon>Eukaryota</taxon>
        <taxon>Fungi</taxon>
        <taxon>Fungi incertae sedis</taxon>
        <taxon>Mucoromycota</taxon>
        <taxon>Mucoromycotina</taxon>
        <taxon>Mucoromycetes</taxon>
        <taxon>Mucorales</taxon>
        <taxon>Lichtheimiaceae</taxon>
        <taxon>Lichtheimia</taxon>
    </lineage>
</organism>
<evidence type="ECO:0000256" key="1">
    <source>
        <dbReference type="ARBA" id="ARBA00004123"/>
    </source>
</evidence>
<dbReference type="PRINTS" id="PR00504">
    <property type="entry name" value="CHROMODOMAIN"/>
</dbReference>
<dbReference type="Proteomes" id="UP001234581">
    <property type="component" value="Unassembled WGS sequence"/>
</dbReference>
<dbReference type="InterPro" id="IPR023779">
    <property type="entry name" value="Chromodomain_CS"/>
</dbReference>
<dbReference type="InterPro" id="IPR016197">
    <property type="entry name" value="Chromo-like_dom_sf"/>
</dbReference>
<dbReference type="PROSITE" id="PS00598">
    <property type="entry name" value="CHROMO_1"/>
    <property type="match status" value="1"/>
</dbReference>
<accession>A0AAD7XUJ5</accession>